<reference evidence="2 3" key="1">
    <citation type="submission" date="2021-05" db="EMBL/GenBank/DDBJ databases">
        <title>Biocontrol using Exiguobacterium acetylicum SI17 against litchi downy blight caused by Peronophythora litchii.</title>
        <authorList>
            <person name="Zheng L."/>
        </authorList>
    </citation>
    <scope>NUCLEOTIDE SEQUENCE [LARGE SCALE GENOMIC DNA]</scope>
    <source>
        <strain evidence="2 3">SI17</strain>
        <plasmid evidence="2 3">p4</plasmid>
    </source>
</reference>
<proteinExistence type="predicted"/>
<dbReference type="RefSeq" id="WP_214814146.1">
    <property type="nucleotide sequence ID" value="NZ_CP075901.1"/>
</dbReference>
<dbReference type="GeneID" id="88813516"/>
<feature type="transmembrane region" description="Helical" evidence="1">
    <location>
        <begin position="78"/>
        <end position="98"/>
    </location>
</feature>
<organism evidence="2 3">
    <name type="scientific">Exiguobacterium acetylicum</name>
    <name type="common">Brevibacterium acetylicum</name>
    <dbReference type="NCBI Taxonomy" id="41170"/>
    <lineage>
        <taxon>Bacteria</taxon>
        <taxon>Bacillati</taxon>
        <taxon>Bacillota</taxon>
        <taxon>Bacilli</taxon>
        <taxon>Bacillales</taxon>
        <taxon>Bacillales Family XII. Incertae Sedis</taxon>
        <taxon>Exiguobacterium</taxon>
    </lineage>
</organism>
<keyword evidence="1" id="KW-1133">Transmembrane helix</keyword>
<dbReference type="EMBL" id="CP075901">
    <property type="protein sequence ID" value="QWB31969.1"/>
    <property type="molecule type" value="Genomic_DNA"/>
</dbReference>
<feature type="transmembrane region" description="Helical" evidence="1">
    <location>
        <begin position="18"/>
        <end position="39"/>
    </location>
</feature>
<keyword evidence="3" id="KW-1185">Reference proteome</keyword>
<geneLocation type="plasmid" evidence="2 3">
    <name>p4</name>
</geneLocation>
<gene>
    <name evidence="2" type="ORF">KKI46_17570</name>
</gene>
<keyword evidence="1" id="KW-0472">Membrane</keyword>
<accession>A0ABX8GE89</accession>
<evidence type="ECO:0000256" key="1">
    <source>
        <dbReference type="SAM" id="Phobius"/>
    </source>
</evidence>
<name>A0ABX8GE89_EXIAC</name>
<evidence type="ECO:0000313" key="2">
    <source>
        <dbReference type="EMBL" id="QWB31969.1"/>
    </source>
</evidence>
<keyword evidence="1" id="KW-0812">Transmembrane</keyword>
<sequence>MNLIEEILNPFSISLMNFLWFILALFIQTMLSLITIFILKKKYGFSLEIGSTMGMQVTRNEGLDWDDKKIKFFEEVYFFCRFGIKVIFILEIGAFVAINDHSEFFHKLLALL</sequence>
<evidence type="ECO:0000313" key="3">
    <source>
        <dbReference type="Proteomes" id="UP000679498"/>
    </source>
</evidence>
<protein>
    <submittedName>
        <fullName evidence="2">Uncharacterized protein</fullName>
    </submittedName>
</protein>
<dbReference type="Proteomes" id="UP000679498">
    <property type="component" value="Plasmid p4"/>
</dbReference>
<keyword evidence="2" id="KW-0614">Plasmid</keyword>